<evidence type="ECO:0000313" key="2">
    <source>
        <dbReference type="Proteomes" id="UP001162992"/>
    </source>
</evidence>
<dbReference type="EMBL" id="CM055100">
    <property type="protein sequence ID" value="KAJ7542847.1"/>
    <property type="molecule type" value="Genomic_DNA"/>
</dbReference>
<gene>
    <name evidence="1" type="ORF">O6H91_09G014500</name>
</gene>
<organism evidence="1 2">
    <name type="scientific">Diphasiastrum complanatum</name>
    <name type="common">Issler's clubmoss</name>
    <name type="synonym">Lycopodium complanatum</name>
    <dbReference type="NCBI Taxonomy" id="34168"/>
    <lineage>
        <taxon>Eukaryota</taxon>
        <taxon>Viridiplantae</taxon>
        <taxon>Streptophyta</taxon>
        <taxon>Embryophyta</taxon>
        <taxon>Tracheophyta</taxon>
        <taxon>Lycopodiopsida</taxon>
        <taxon>Lycopodiales</taxon>
        <taxon>Lycopodiaceae</taxon>
        <taxon>Lycopodioideae</taxon>
        <taxon>Diphasiastrum</taxon>
    </lineage>
</organism>
<comment type="caution">
    <text evidence="1">The sequence shown here is derived from an EMBL/GenBank/DDBJ whole genome shotgun (WGS) entry which is preliminary data.</text>
</comment>
<accession>A0ACC2CLH5</accession>
<dbReference type="Proteomes" id="UP001162992">
    <property type="component" value="Chromosome 9"/>
</dbReference>
<name>A0ACC2CLH5_DIPCM</name>
<protein>
    <submittedName>
        <fullName evidence="1">Uncharacterized protein</fullName>
    </submittedName>
</protein>
<reference evidence="2" key="1">
    <citation type="journal article" date="2024" name="Proc. Natl. Acad. Sci. U.S.A.">
        <title>Extraordinary preservation of gene collinearity over three hundred million years revealed in homosporous lycophytes.</title>
        <authorList>
            <person name="Li C."/>
            <person name="Wickell D."/>
            <person name="Kuo L.Y."/>
            <person name="Chen X."/>
            <person name="Nie B."/>
            <person name="Liao X."/>
            <person name="Peng D."/>
            <person name="Ji J."/>
            <person name="Jenkins J."/>
            <person name="Williams M."/>
            <person name="Shu S."/>
            <person name="Plott C."/>
            <person name="Barry K."/>
            <person name="Rajasekar S."/>
            <person name="Grimwood J."/>
            <person name="Han X."/>
            <person name="Sun S."/>
            <person name="Hou Z."/>
            <person name="He W."/>
            <person name="Dai G."/>
            <person name="Sun C."/>
            <person name="Schmutz J."/>
            <person name="Leebens-Mack J.H."/>
            <person name="Li F.W."/>
            <person name="Wang L."/>
        </authorList>
    </citation>
    <scope>NUCLEOTIDE SEQUENCE [LARGE SCALE GENOMIC DNA]</scope>
    <source>
        <strain evidence="2">cv. PW_Plant_1</strain>
    </source>
</reference>
<proteinExistence type="predicted"/>
<keyword evidence="2" id="KW-1185">Reference proteome</keyword>
<evidence type="ECO:0000313" key="1">
    <source>
        <dbReference type="EMBL" id="KAJ7542847.1"/>
    </source>
</evidence>
<sequence length="246" mass="26699">MDLFSHSVQREALQPGDHIYSWRNAYIFAHHGIYVGDGKVIHFTGGRNIEELAGCRSFSSALTSSSIPGSTTFPCEICGTDAESRGVLKSCLDCFLSGFPLSRFEYGTSSATFIAKLRGGTCTTAKSDPSELVLHRANYLLSINGFGCYHVFRNNCEDFAIYCKTGLLAIDRNAIGSSGQATSFLGIILAVAGSISSCFSRSNFWGLVASFGAYSMNRYMSDIGVRSDVEKVDVEDLAVNRSRQHA</sequence>